<keyword evidence="2" id="KW-1133">Transmembrane helix</keyword>
<evidence type="ECO:0000313" key="4">
    <source>
        <dbReference type="EMBL" id="MDX8152810.1"/>
    </source>
</evidence>
<protein>
    <submittedName>
        <fullName evidence="4">DUF58 domain-containing protein</fullName>
    </submittedName>
</protein>
<dbReference type="EMBL" id="JAXAVX010000008">
    <property type="protein sequence ID" value="MDX8152810.1"/>
    <property type="molecule type" value="Genomic_DNA"/>
</dbReference>
<gene>
    <name evidence="4" type="ORF">SK069_14510</name>
</gene>
<accession>A0ABU4VPX4</accession>
<keyword evidence="2" id="KW-0472">Membrane</keyword>
<comment type="caution">
    <text evidence="4">The sequence shown here is derived from an EMBL/GenBank/DDBJ whole genome shotgun (WGS) entry which is preliminary data.</text>
</comment>
<keyword evidence="2" id="KW-0812">Transmembrane</keyword>
<organism evidence="4 5">
    <name type="scientific">Patulibacter brassicae</name>
    <dbReference type="NCBI Taxonomy" id="1705717"/>
    <lineage>
        <taxon>Bacteria</taxon>
        <taxon>Bacillati</taxon>
        <taxon>Actinomycetota</taxon>
        <taxon>Thermoleophilia</taxon>
        <taxon>Solirubrobacterales</taxon>
        <taxon>Patulibacteraceae</taxon>
        <taxon>Patulibacter</taxon>
    </lineage>
</organism>
<feature type="region of interest" description="Disordered" evidence="1">
    <location>
        <begin position="152"/>
        <end position="172"/>
    </location>
</feature>
<evidence type="ECO:0000256" key="1">
    <source>
        <dbReference type="SAM" id="MobiDB-lite"/>
    </source>
</evidence>
<dbReference type="RefSeq" id="WP_319954966.1">
    <property type="nucleotide sequence ID" value="NZ_JAXAVX010000008.1"/>
</dbReference>
<evidence type="ECO:0000313" key="5">
    <source>
        <dbReference type="Proteomes" id="UP001277761"/>
    </source>
</evidence>
<sequence>MRRAILLLGVPPGLVLGGAAQGSVALFSLGLGLLGLVVGARLLVLLAARRVRPVRTLRVREVVEGQPLPLRLAWRLPRGLPVHVEVATPEGWRRMPDAGGEATCVIARPGPHVVGATALRVRDDLGLWARVVPVGAPEPVLVLPAPAATPPLAEHAAPHRAGEPEPDGLRPYVPGSPMSRIAWRASARIGELHERAAEPGRDRLPLVVVDAAGSDDLAAVAWAARTATGEVQRLLRTGGCRVLLPGDDRPVTVVDPVADWPAVHRGLAQLDPGAAVAERLAVGGRRIRAVAAPPDAGALLAALPPGVRRLEGARS</sequence>
<dbReference type="PANTHER" id="PTHR34351">
    <property type="entry name" value="SLR1927 PROTEIN-RELATED"/>
    <property type="match status" value="1"/>
</dbReference>
<feature type="transmembrane region" description="Helical" evidence="2">
    <location>
        <begin position="27"/>
        <end position="48"/>
    </location>
</feature>
<dbReference type="Proteomes" id="UP001277761">
    <property type="component" value="Unassembled WGS sequence"/>
</dbReference>
<keyword evidence="5" id="KW-1185">Reference proteome</keyword>
<reference evidence="4 5" key="1">
    <citation type="submission" date="2023-11" db="EMBL/GenBank/DDBJ databases">
        <authorList>
            <person name="Xu M."/>
            <person name="Jiang T."/>
        </authorList>
    </citation>
    <scope>NUCLEOTIDE SEQUENCE [LARGE SCALE GENOMIC DNA]</scope>
    <source>
        <strain evidence="4 5">SD</strain>
    </source>
</reference>
<dbReference type="PANTHER" id="PTHR34351:SF1">
    <property type="entry name" value="SLR1927 PROTEIN"/>
    <property type="match status" value="1"/>
</dbReference>
<dbReference type="InterPro" id="IPR002881">
    <property type="entry name" value="DUF58"/>
</dbReference>
<name>A0ABU4VPX4_9ACTN</name>
<evidence type="ECO:0000259" key="3">
    <source>
        <dbReference type="Pfam" id="PF01882"/>
    </source>
</evidence>
<evidence type="ECO:0000256" key="2">
    <source>
        <dbReference type="SAM" id="Phobius"/>
    </source>
</evidence>
<dbReference type="Pfam" id="PF01882">
    <property type="entry name" value="DUF58"/>
    <property type="match status" value="1"/>
</dbReference>
<feature type="domain" description="DUF58" evidence="3">
    <location>
        <begin position="169"/>
        <end position="223"/>
    </location>
</feature>
<proteinExistence type="predicted"/>